<comment type="caution">
    <text evidence="2">The sequence shown here is derived from an EMBL/GenBank/DDBJ whole genome shotgun (WGS) entry which is preliminary data.</text>
</comment>
<feature type="transmembrane region" description="Helical" evidence="1">
    <location>
        <begin position="128"/>
        <end position="153"/>
    </location>
</feature>
<gene>
    <name evidence="2" type="ORF">PG997_006671</name>
</gene>
<dbReference type="EMBL" id="JAQQWN010000005">
    <property type="protein sequence ID" value="KAK8085400.1"/>
    <property type="molecule type" value="Genomic_DNA"/>
</dbReference>
<evidence type="ECO:0000313" key="2">
    <source>
        <dbReference type="EMBL" id="KAK8085400.1"/>
    </source>
</evidence>
<protein>
    <submittedName>
        <fullName evidence="2">Uncharacterized protein</fullName>
    </submittedName>
</protein>
<dbReference type="RefSeq" id="XP_066669909.1">
    <property type="nucleotide sequence ID" value="XM_066810986.1"/>
</dbReference>
<keyword evidence="1" id="KW-0812">Transmembrane</keyword>
<accession>A0ABR1WRQ9</accession>
<dbReference type="Proteomes" id="UP001433268">
    <property type="component" value="Unassembled WGS sequence"/>
</dbReference>
<feature type="transmembrane region" description="Helical" evidence="1">
    <location>
        <begin position="71"/>
        <end position="97"/>
    </location>
</feature>
<feature type="transmembrane region" description="Helical" evidence="1">
    <location>
        <begin position="191"/>
        <end position="215"/>
    </location>
</feature>
<keyword evidence="1" id="KW-1133">Transmembrane helix</keyword>
<feature type="transmembrane region" description="Helical" evidence="1">
    <location>
        <begin position="540"/>
        <end position="563"/>
    </location>
</feature>
<keyword evidence="1" id="KW-0472">Membrane</keyword>
<name>A0ABR1WRQ9_9PEZI</name>
<proteinExistence type="predicted"/>
<sequence>MANYAHHYSKAGSLHSLQIPLETMNESVLFKESPAARLLRASDHDRRLFPPDVTQATGVCHYKKPQIWDRLSYSGAAVLVLGTAILLAICGFLLFFWTEALHSPDTQATRSLWKQIVDAEWTTRVVTISIAVIRTVVSLQAGFAMAMIAALFLESAGTRPYRLPELSVYRATFPNPTSLLRLLRFTNMASCAYSILVVLTALLVTISQFTSTILLSDFSSTNITKSFESITVNYNMAEQQETINFVGSAPSAFWRFAEKTEPPTEGDGLVDTGPSLRGMIPWADASHRRKLRFYEGPAVVLDARVSCIRPGLSDTSLGDPDDPNGRVGRFLRGNITFGTEYAALRAGNASNREDFYGTTSFGCMLGVGSQHAFGSKASSSICQVYGPQYLPGTPLFGQSRGTPYLVIKSEGIDTDAFVWEELVVSDRGAWKSFSTPGRSSVLVPQRLLRPPGFGRWFDTLLLGYNDDIPSRMVSAAHDTLIALFEQITDETDNPAYAMQTLFTILFQMQYYDRSYAFGAAGLANYDMGESVPIPVRWIGLYWTFAILALHIFGVFTTLALFLARTEVSLLGNYWQAVAQVVSADTAALLRQADGMRDKEV</sequence>
<evidence type="ECO:0000313" key="3">
    <source>
        <dbReference type="Proteomes" id="UP001433268"/>
    </source>
</evidence>
<organism evidence="2 3">
    <name type="scientific">Apiospora hydei</name>
    <dbReference type="NCBI Taxonomy" id="1337664"/>
    <lineage>
        <taxon>Eukaryota</taxon>
        <taxon>Fungi</taxon>
        <taxon>Dikarya</taxon>
        <taxon>Ascomycota</taxon>
        <taxon>Pezizomycotina</taxon>
        <taxon>Sordariomycetes</taxon>
        <taxon>Xylariomycetidae</taxon>
        <taxon>Amphisphaeriales</taxon>
        <taxon>Apiosporaceae</taxon>
        <taxon>Apiospora</taxon>
    </lineage>
</organism>
<dbReference type="GeneID" id="92044046"/>
<evidence type="ECO:0000256" key="1">
    <source>
        <dbReference type="SAM" id="Phobius"/>
    </source>
</evidence>
<reference evidence="2 3" key="1">
    <citation type="submission" date="2023-01" db="EMBL/GenBank/DDBJ databases">
        <title>Analysis of 21 Apiospora genomes using comparative genomics revels a genus with tremendous synthesis potential of carbohydrate active enzymes and secondary metabolites.</title>
        <authorList>
            <person name="Sorensen T."/>
        </authorList>
    </citation>
    <scope>NUCLEOTIDE SEQUENCE [LARGE SCALE GENOMIC DNA]</scope>
    <source>
        <strain evidence="2 3">CBS 114990</strain>
    </source>
</reference>
<keyword evidence="3" id="KW-1185">Reference proteome</keyword>